<dbReference type="Pfam" id="PF13500">
    <property type="entry name" value="AAA_26"/>
    <property type="match status" value="1"/>
</dbReference>
<dbReference type="InterPro" id="IPR029062">
    <property type="entry name" value="Class_I_gatase-like"/>
</dbReference>
<dbReference type="HAMAP" id="MF_00028">
    <property type="entry name" value="CobQ"/>
    <property type="match status" value="1"/>
</dbReference>
<dbReference type="Gene3D" id="3.40.50.300">
    <property type="entry name" value="P-loop containing nucleotide triphosphate hydrolases"/>
    <property type="match status" value="1"/>
</dbReference>
<accession>A0ABR4WG73</accession>
<reference evidence="8 9" key="1">
    <citation type="submission" date="2012-09" db="EMBL/GenBank/DDBJ databases">
        <title>Genome Sequence of alkane-degrading Bacterium Alcanivorax jadensis T9.</title>
        <authorList>
            <person name="Lai Q."/>
            <person name="Shao Z."/>
        </authorList>
    </citation>
    <scope>NUCLEOTIDE SEQUENCE [LARGE SCALE GENOMIC DNA]</scope>
    <source>
        <strain evidence="8 9">T9</strain>
    </source>
</reference>
<feature type="domain" description="CobB/CobQ-like glutamine amidotransferase" evidence="7">
    <location>
        <begin position="217"/>
        <end position="399"/>
    </location>
</feature>
<keyword evidence="4 6" id="KW-0315">Glutamine amidotransferase</keyword>
<evidence type="ECO:0000256" key="6">
    <source>
        <dbReference type="HAMAP-Rule" id="MF_00028"/>
    </source>
</evidence>
<evidence type="ECO:0000256" key="3">
    <source>
        <dbReference type="ARBA" id="ARBA00022573"/>
    </source>
</evidence>
<dbReference type="Pfam" id="PF07685">
    <property type="entry name" value="GATase_3"/>
    <property type="match status" value="1"/>
</dbReference>
<dbReference type="PANTHER" id="PTHR21343:SF1">
    <property type="entry name" value="COBYRIC ACID SYNTHASE"/>
    <property type="match status" value="1"/>
</dbReference>
<dbReference type="InterPro" id="IPR011698">
    <property type="entry name" value="GATase_3"/>
</dbReference>
<evidence type="ECO:0000256" key="2">
    <source>
        <dbReference type="ARBA" id="ARBA00006205"/>
    </source>
</evidence>
<comment type="caution">
    <text evidence="8">The sequence shown here is derived from an EMBL/GenBank/DDBJ whole genome shotgun (WGS) entry which is preliminary data.</text>
</comment>
<dbReference type="InterPro" id="IPR004459">
    <property type="entry name" value="CobQ_synth"/>
</dbReference>
<comment type="function">
    <text evidence="5 6">Catalyzes amidations at positions B, D, E, and G on adenosylcobyrinic A,C-diamide. NH(2) groups are provided by glutamine, and one molecule of ATP is hydrogenolyzed for each amidation.</text>
</comment>
<evidence type="ECO:0000313" key="9">
    <source>
        <dbReference type="Proteomes" id="UP000029443"/>
    </source>
</evidence>
<protein>
    <recommendedName>
        <fullName evidence="6">Cobyric acid synthase</fullName>
    </recommendedName>
</protein>
<gene>
    <name evidence="6" type="primary">cobQ</name>
    <name evidence="8" type="ORF">T9A_00827</name>
</gene>
<organism evidence="8 9">
    <name type="scientific">Alcanivorax jadensis T9</name>
    <dbReference type="NCBI Taxonomy" id="1177181"/>
    <lineage>
        <taxon>Bacteria</taxon>
        <taxon>Pseudomonadati</taxon>
        <taxon>Pseudomonadota</taxon>
        <taxon>Gammaproteobacteria</taxon>
        <taxon>Oceanospirillales</taxon>
        <taxon>Alcanivoracaceae</taxon>
        <taxon>Alcanivorax</taxon>
    </lineage>
</organism>
<evidence type="ECO:0000256" key="1">
    <source>
        <dbReference type="ARBA" id="ARBA00004953"/>
    </source>
</evidence>
<evidence type="ECO:0000256" key="4">
    <source>
        <dbReference type="ARBA" id="ARBA00022962"/>
    </source>
</evidence>
<dbReference type="InterPro" id="IPR033949">
    <property type="entry name" value="CobQ_GATase1"/>
</dbReference>
<dbReference type="Gene3D" id="3.40.50.880">
    <property type="match status" value="1"/>
</dbReference>
<name>A0ABR4WG73_9GAMM</name>
<dbReference type="InterPro" id="IPR047045">
    <property type="entry name" value="CobQ_N"/>
</dbReference>
<sequence length="447" mass="48618">MAPFKPQNMALNSAVTVDGGEIGRSTALQALACGIEPHSDMNPVLLKPQTDMGAQVILRGQVLGNMQALDYHAYKDTAREAVLAAWTDLSNRYEVIIAEGAGSPAEINLRENDIANMGFAEMVDCPVILVADIDRGGVFAHLTGTLALLSDTEQQRTLGFVINRFRGDLSLLQGGLNWLEERTGKPVFGVLPYLHGLTLDAEDAVAEQGDHDSGSLKVVVPLLPRMSNHNDFDPLRLHPQVDLRFVKMGDTWPAADLVILPGSKATRADLAFLREQGWDSQIEKHLRYGGKLLGICGGFQMLGDRVDDPDGLESNAGSSTGLGWLAMTTRLIAGKQLRNVQGVFLPADTAIHGYEIHSGVSEGSALLRPMLQLGERNEGAISDDGQVMGCYLHGLFDRAEACNGILQWAGLRGERAVDYDDHRQKDLDRLADLIEEHLDTERLLSVL</sequence>
<dbReference type="PROSITE" id="PS51274">
    <property type="entry name" value="GATASE_COBBQ"/>
    <property type="match status" value="1"/>
</dbReference>
<dbReference type="PANTHER" id="PTHR21343">
    <property type="entry name" value="DETHIOBIOTIN SYNTHETASE"/>
    <property type="match status" value="1"/>
</dbReference>
<dbReference type="EMBL" id="ARXU01000002">
    <property type="protein sequence ID" value="KGD62536.1"/>
    <property type="molecule type" value="Genomic_DNA"/>
</dbReference>
<dbReference type="CDD" id="cd05389">
    <property type="entry name" value="CobQ_N"/>
    <property type="match status" value="1"/>
</dbReference>
<evidence type="ECO:0000259" key="7">
    <source>
        <dbReference type="Pfam" id="PF07685"/>
    </source>
</evidence>
<evidence type="ECO:0000313" key="8">
    <source>
        <dbReference type="EMBL" id="KGD62536.1"/>
    </source>
</evidence>
<dbReference type="InterPro" id="IPR027417">
    <property type="entry name" value="P-loop_NTPase"/>
</dbReference>
<dbReference type="CDD" id="cd01750">
    <property type="entry name" value="GATase1_CobQ"/>
    <property type="match status" value="1"/>
</dbReference>
<keyword evidence="9" id="KW-1185">Reference proteome</keyword>
<comment type="pathway">
    <text evidence="1 6">Cofactor biosynthesis; adenosylcobalamin biosynthesis.</text>
</comment>
<keyword evidence="3 6" id="KW-0169">Cobalamin biosynthesis</keyword>
<evidence type="ECO:0000256" key="5">
    <source>
        <dbReference type="ARBA" id="ARBA00025166"/>
    </source>
</evidence>
<dbReference type="SUPFAM" id="SSF52540">
    <property type="entry name" value="P-loop containing nucleoside triphosphate hydrolases"/>
    <property type="match status" value="1"/>
</dbReference>
<dbReference type="SUPFAM" id="SSF52317">
    <property type="entry name" value="Class I glutamine amidotransferase-like"/>
    <property type="match status" value="1"/>
</dbReference>
<dbReference type="Proteomes" id="UP000029443">
    <property type="component" value="Unassembled WGS sequence"/>
</dbReference>
<comment type="similarity">
    <text evidence="2 6">Belongs to the CobB/CobQ family. CobQ subfamily.</text>
</comment>
<feature type="active site" evidence="6">
    <location>
        <position position="393"/>
    </location>
</feature>
<dbReference type="NCBIfam" id="NF001989">
    <property type="entry name" value="PRK00784.1"/>
    <property type="match status" value="1"/>
</dbReference>
<feature type="active site" description="Nucleophile" evidence="6">
    <location>
        <position position="296"/>
    </location>
</feature>
<proteinExistence type="inferred from homology"/>
<dbReference type="NCBIfam" id="TIGR00313">
    <property type="entry name" value="cobQ"/>
    <property type="match status" value="1"/>
</dbReference>